<dbReference type="GO" id="GO:0000271">
    <property type="term" value="P:polysaccharide biosynthetic process"/>
    <property type="evidence" value="ECO:0007669"/>
    <property type="project" value="InterPro"/>
</dbReference>
<gene>
    <name evidence="8" type="ordered locus">GALLO_0777</name>
</gene>
<evidence type="ECO:0000256" key="3">
    <source>
        <dbReference type="ARBA" id="ARBA00022692"/>
    </source>
</evidence>
<dbReference type="PANTHER" id="PTHR38459">
    <property type="entry name" value="PROPHAGE BACTOPRENOL-LINKED GLUCOSE TRANSLOCASE HOMOLOG"/>
    <property type="match status" value="1"/>
</dbReference>
<dbReference type="Proteomes" id="UP000001517">
    <property type="component" value="Chromosome"/>
</dbReference>
<feature type="domain" description="GtrA/DPMS transmembrane" evidence="7">
    <location>
        <begin position="11"/>
        <end position="137"/>
    </location>
</feature>
<dbReference type="Pfam" id="PF04138">
    <property type="entry name" value="GtrA_DPMS_TM"/>
    <property type="match status" value="1"/>
</dbReference>
<keyword evidence="3 6" id="KW-0812">Transmembrane</keyword>
<feature type="transmembrane region" description="Helical" evidence="6">
    <location>
        <begin position="114"/>
        <end position="136"/>
    </location>
</feature>
<evidence type="ECO:0000256" key="6">
    <source>
        <dbReference type="SAM" id="Phobius"/>
    </source>
</evidence>
<dbReference type="PANTHER" id="PTHR38459:SF5">
    <property type="entry name" value="CELL WALL TEICHOIC ACID GLYCOSYLATION PROTEIN GTCA"/>
    <property type="match status" value="1"/>
</dbReference>
<comment type="subcellular location">
    <subcellularLocation>
        <location evidence="1">Membrane</location>
        <topology evidence="1">Multi-pass membrane protein</topology>
    </subcellularLocation>
</comment>
<dbReference type="GO" id="GO:0005886">
    <property type="term" value="C:plasma membrane"/>
    <property type="evidence" value="ECO:0007669"/>
    <property type="project" value="TreeGrafter"/>
</dbReference>
<dbReference type="InterPro" id="IPR051401">
    <property type="entry name" value="GtrA_CellWall_Glycosyl"/>
</dbReference>
<dbReference type="KEGG" id="sga:GALLO_0777"/>
<feature type="transmembrane region" description="Helical" evidence="6">
    <location>
        <begin position="72"/>
        <end position="94"/>
    </location>
</feature>
<reference evidence="8 9" key="1">
    <citation type="journal article" date="2010" name="J. Bacteriol.">
        <title>Genome sequence of Streptococcus gallolyticus: insights into its adaptation to the bovine rumen and its ability to cause endocarditis.</title>
        <authorList>
            <person name="Rusniok C."/>
            <person name="Couve E."/>
            <person name="Da Cunha V."/>
            <person name="El Gana R."/>
            <person name="Zidane N."/>
            <person name="Bouchier C."/>
            <person name="Poyart C."/>
            <person name="Leclercq R."/>
            <person name="Trieu-Cuot P."/>
            <person name="Glaser P."/>
        </authorList>
    </citation>
    <scope>NUCLEOTIDE SEQUENCE [LARGE SCALE GENOMIC DNA]</scope>
    <source>
        <strain evidence="8 9">UCN34</strain>
    </source>
</reference>
<protein>
    <submittedName>
        <fullName evidence="8">Conserved hypothetical membrane protein</fullName>
    </submittedName>
</protein>
<dbReference type="InterPro" id="IPR007267">
    <property type="entry name" value="GtrA_DPMS_TM"/>
</dbReference>
<feature type="transmembrane region" description="Helical" evidence="6">
    <location>
        <begin position="12"/>
        <end position="33"/>
    </location>
</feature>
<dbReference type="AlphaFoldDB" id="A0AA36NP59"/>
<evidence type="ECO:0000313" key="8">
    <source>
        <dbReference type="EMBL" id="CBI13269.1"/>
    </source>
</evidence>
<proteinExistence type="inferred from homology"/>
<evidence type="ECO:0000256" key="4">
    <source>
        <dbReference type="ARBA" id="ARBA00022989"/>
    </source>
</evidence>
<dbReference type="EMBL" id="FN597254">
    <property type="protein sequence ID" value="CBI13269.1"/>
    <property type="molecule type" value="Genomic_DNA"/>
</dbReference>
<evidence type="ECO:0000256" key="5">
    <source>
        <dbReference type="ARBA" id="ARBA00023136"/>
    </source>
</evidence>
<evidence type="ECO:0000256" key="1">
    <source>
        <dbReference type="ARBA" id="ARBA00004141"/>
    </source>
</evidence>
<sequence>MKKLLSSEVFKYLFFGVLATLVYMGTRLVIFALTQSATTSAVIANVIAIVFAFFTNDYFVFNQVRTGWFNRFVKFFVARLSTLALDLILAYLLVTKFPHIIGQFVNDNISLVNMIETVFSQVLIIVLNYVFSKLLIFKDTKK</sequence>
<comment type="similarity">
    <text evidence="2">Belongs to the GtrA family.</text>
</comment>
<evidence type="ECO:0000256" key="2">
    <source>
        <dbReference type="ARBA" id="ARBA00009399"/>
    </source>
</evidence>
<accession>A0AA36NP59</accession>
<organism evidence="8 9">
    <name type="scientific">Streptococcus gallolyticus (strain UCN34)</name>
    <dbReference type="NCBI Taxonomy" id="637909"/>
    <lineage>
        <taxon>Bacteria</taxon>
        <taxon>Bacillati</taxon>
        <taxon>Bacillota</taxon>
        <taxon>Bacilli</taxon>
        <taxon>Lactobacillales</taxon>
        <taxon>Streptococcaceae</taxon>
        <taxon>Streptococcus</taxon>
    </lineage>
</organism>
<feature type="transmembrane region" description="Helical" evidence="6">
    <location>
        <begin position="39"/>
        <end position="60"/>
    </location>
</feature>
<evidence type="ECO:0000259" key="7">
    <source>
        <dbReference type="Pfam" id="PF04138"/>
    </source>
</evidence>
<dbReference type="RefSeq" id="WP_012961754.1">
    <property type="nucleotide sequence ID" value="NC_013798.1"/>
</dbReference>
<evidence type="ECO:0000313" key="9">
    <source>
        <dbReference type="Proteomes" id="UP000001517"/>
    </source>
</evidence>
<name>A0AA36NP59_STRG3</name>
<keyword evidence="5 6" id="KW-0472">Membrane</keyword>
<keyword evidence="4 6" id="KW-1133">Transmembrane helix</keyword>